<dbReference type="AlphaFoldDB" id="A0A5C7FYX2"/>
<keyword evidence="1" id="KW-0732">Signal</keyword>
<proteinExistence type="predicted"/>
<name>A0A5C7FYX2_9BACT</name>
<feature type="signal peptide" evidence="1">
    <location>
        <begin position="1"/>
        <end position="20"/>
    </location>
</feature>
<comment type="caution">
    <text evidence="2">The sequence shown here is derived from an EMBL/GenBank/DDBJ whole genome shotgun (WGS) entry which is preliminary data.</text>
</comment>
<evidence type="ECO:0000313" key="3">
    <source>
        <dbReference type="Proteomes" id="UP000321907"/>
    </source>
</evidence>
<organism evidence="2 3">
    <name type="scientific">Neolewinella aurantiaca</name>
    <dbReference type="NCBI Taxonomy" id="2602767"/>
    <lineage>
        <taxon>Bacteria</taxon>
        <taxon>Pseudomonadati</taxon>
        <taxon>Bacteroidota</taxon>
        <taxon>Saprospiria</taxon>
        <taxon>Saprospirales</taxon>
        <taxon>Lewinellaceae</taxon>
        <taxon>Neolewinella</taxon>
    </lineage>
</organism>
<evidence type="ECO:0000256" key="1">
    <source>
        <dbReference type="SAM" id="SignalP"/>
    </source>
</evidence>
<dbReference type="RefSeq" id="WP_147929883.1">
    <property type="nucleotide sequence ID" value="NZ_VOXD01000007.1"/>
</dbReference>
<evidence type="ECO:0008006" key="4">
    <source>
        <dbReference type="Google" id="ProtNLM"/>
    </source>
</evidence>
<reference evidence="2 3" key="1">
    <citation type="submission" date="2019-08" db="EMBL/GenBank/DDBJ databases">
        <title>Lewinella sp. strain SSH13 Genome sequencing and assembly.</title>
        <authorList>
            <person name="Kim I."/>
        </authorList>
    </citation>
    <scope>NUCLEOTIDE SEQUENCE [LARGE SCALE GENOMIC DNA]</scope>
    <source>
        <strain evidence="2 3">SSH13</strain>
    </source>
</reference>
<gene>
    <name evidence="2" type="ORF">FUA23_06315</name>
</gene>
<sequence length="176" mass="19548">MRNVLTYFLLLSFTSLCLSGCENESEKAFRSDLPGRWRVNDFTTSGTETTLNNDGTFSERAVTTTVTNNDLEITFTDNPASYYSEGTYTVNYVYTANEVTSSVSVEASGIGQGSWTFDDGQMEMISHQNAEVYQLDEITINEDGTIDASGTYELRRISDDQPKTAELTVSFQLSPL</sequence>
<feature type="chain" id="PRO_5022743255" description="Lipocalin-like domain-containing protein" evidence="1">
    <location>
        <begin position="21"/>
        <end position="176"/>
    </location>
</feature>
<keyword evidence="3" id="KW-1185">Reference proteome</keyword>
<dbReference type="Proteomes" id="UP000321907">
    <property type="component" value="Unassembled WGS sequence"/>
</dbReference>
<evidence type="ECO:0000313" key="2">
    <source>
        <dbReference type="EMBL" id="TXF90401.1"/>
    </source>
</evidence>
<accession>A0A5C7FYX2</accession>
<protein>
    <recommendedName>
        <fullName evidence="4">Lipocalin-like domain-containing protein</fullName>
    </recommendedName>
</protein>
<dbReference type="EMBL" id="VOXD01000007">
    <property type="protein sequence ID" value="TXF90401.1"/>
    <property type="molecule type" value="Genomic_DNA"/>
</dbReference>